<dbReference type="InParanoid" id="A0A165FY60"/>
<proteinExistence type="predicted"/>
<dbReference type="AlphaFoldDB" id="A0A165FY60"/>
<dbReference type="Proteomes" id="UP000077266">
    <property type="component" value="Unassembled WGS sequence"/>
</dbReference>
<dbReference type="EMBL" id="KV426066">
    <property type="protein sequence ID" value="KZV89703.1"/>
    <property type="molecule type" value="Genomic_DNA"/>
</dbReference>
<accession>A0A165FY60</accession>
<name>A0A165FY60_EXIGL</name>
<gene>
    <name evidence="1" type="ORF">EXIGLDRAFT_695373</name>
</gene>
<evidence type="ECO:0000313" key="1">
    <source>
        <dbReference type="EMBL" id="KZV89703.1"/>
    </source>
</evidence>
<reference evidence="1 2" key="1">
    <citation type="journal article" date="2016" name="Mol. Biol. Evol.">
        <title>Comparative Genomics of Early-Diverging Mushroom-Forming Fungi Provides Insights into the Origins of Lignocellulose Decay Capabilities.</title>
        <authorList>
            <person name="Nagy L.G."/>
            <person name="Riley R."/>
            <person name="Tritt A."/>
            <person name="Adam C."/>
            <person name="Daum C."/>
            <person name="Floudas D."/>
            <person name="Sun H."/>
            <person name="Yadav J.S."/>
            <person name="Pangilinan J."/>
            <person name="Larsson K.H."/>
            <person name="Matsuura K."/>
            <person name="Barry K."/>
            <person name="Labutti K."/>
            <person name="Kuo R."/>
            <person name="Ohm R.A."/>
            <person name="Bhattacharya S.S."/>
            <person name="Shirouzu T."/>
            <person name="Yoshinaga Y."/>
            <person name="Martin F.M."/>
            <person name="Grigoriev I.V."/>
            <person name="Hibbett D.S."/>
        </authorList>
    </citation>
    <scope>NUCLEOTIDE SEQUENCE [LARGE SCALE GENOMIC DNA]</scope>
    <source>
        <strain evidence="1 2">HHB12029</strain>
    </source>
</reference>
<keyword evidence="2" id="KW-1185">Reference proteome</keyword>
<protein>
    <submittedName>
        <fullName evidence="1">Uncharacterized protein</fullName>
    </submittedName>
</protein>
<organism evidence="1 2">
    <name type="scientific">Exidia glandulosa HHB12029</name>
    <dbReference type="NCBI Taxonomy" id="1314781"/>
    <lineage>
        <taxon>Eukaryota</taxon>
        <taxon>Fungi</taxon>
        <taxon>Dikarya</taxon>
        <taxon>Basidiomycota</taxon>
        <taxon>Agaricomycotina</taxon>
        <taxon>Agaricomycetes</taxon>
        <taxon>Auriculariales</taxon>
        <taxon>Exidiaceae</taxon>
        <taxon>Exidia</taxon>
    </lineage>
</organism>
<sequence length="461" mass="52143">MTRHATFSDLPNELSVPIIISIAHRWVPNDKTSLSRLSRTSRAIHALVRPILFHTVTITERNITNIRVVPHAFHSTRHLIVKPLSGPAMDIFSSCTRSFPGVEAFSGPMAALQLVVLHSDPRRIVATDSVQLDRIPDYIGLERFSRITHLHMANQDSEPIQNGVPGGAWASLNIAHILLDINGPHVPIVPMFKYATLVTQLLTGPILPRLERLCVRFTEAGGTRIFQNYLMKRPRGLRRETRLWIAVGNGEWDNLSPLDDEYWMGGEQARLHRDLSQASHRRMRRSKEIDDIPDFEPGLRLLHSENKLSKSWRSDVDTRQHGVVGDIEADKSQAVQTERNGRSLDFRREVTYMLKFDSEIDERGHGGERLEEFNKVDIRDVERVTVHFLDVHGRDGASAYRKDRKEGALYVAMLQKTGTGQDVQLGRSITRCSECCGGALFREGVHQVTKTDQNCSQGLVL</sequence>
<evidence type="ECO:0000313" key="2">
    <source>
        <dbReference type="Proteomes" id="UP000077266"/>
    </source>
</evidence>